<dbReference type="NCBIfam" id="TIGR03519">
    <property type="entry name" value="T9SS_PorP_fam"/>
    <property type="match status" value="1"/>
</dbReference>
<evidence type="ECO:0000313" key="3">
    <source>
        <dbReference type="Proteomes" id="UP000236641"/>
    </source>
</evidence>
<dbReference type="InterPro" id="IPR036709">
    <property type="entry name" value="Autotransporte_beta_dom_sf"/>
</dbReference>
<protein>
    <recommendedName>
        <fullName evidence="4">Type IX secretion system membrane protein PorP/SprF</fullName>
    </recommendedName>
</protein>
<organism evidence="2 3">
    <name type="scientific">Hanstruepera neustonica</name>
    <dbReference type="NCBI Taxonomy" id="1445657"/>
    <lineage>
        <taxon>Bacteria</taxon>
        <taxon>Pseudomonadati</taxon>
        <taxon>Bacteroidota</taxon>
        <taxon>Flavobacteriia</taxon>
        <taxon>Flavobacteriales</taxon>
        <taxon>Flavobacteriaceae</taxon>
        <taxon>Hanstruepera</taxon>
    </lineage>
</organism>
<feature type="chain" id="PRO_5014317588" description="Type IX secretion system membrane protein PorP/SprF" evidence="1">
    <location>
        <begin position="20"/>
        <end position="304"/>
    </location>
</feature>
<gene>
    <name evidence="2" type="ORF">C1T31_02520</name>
</gene>
<sequence length="304" mass="33467">MKKLYIILVFVLSVSFLQAQQDPQYTQYMYNMNVVNPAYAGSFEGIAVGALYRSQWVGLEGAPNTGTLAIHSPVGRRVGLGFSFINDEIGPVRENNAYADFSYTLPLGNENKLALGVKAGATFHKIGLIGLAVIDANDPFLQENVDAVTPNVGAGVYFYRPDKYYISLSMPNMLNSVHLDATNGTKVGSETQHLFAAAGYVFSLSDNFALKPHGLLKVAFDAPVSFDLNANLFMYNIVEVGVGYRLEDSFSGMINFMVAPNLRIGYAYDSIRSDLNIATSSSHEIFINFDFSFTKKVSRSPRYF</sequence>
<dbReference type="InterPro" id="IPR019861">
    <property type="entry name" value="PorP/SprF_Bacteroidetes"/>
</dbReference>
<dbReference type="SUPFAM" id="SSF103515">
    <property type="entry name" value="Autotransporter"/>
    <property type="match status" value="1"/>
</dbReference>
<evidence type="ECO:0008006" key="4">
    <source>
        <dbReference type="Google" id="ProtNLM"/>
    </source>
</evidence>
<proteinExistence type="predicted"/>
<accession>A0A2K1E5A3</accession>
<comment type="caution">
    <text evidence="2">The sequence shown here is derived from an EMBL/GenBank/DDBJ whole genome shotgun (WGS) entry which is preliminary data.</text>
</comment>
<feature type="signal peptide" evidence="1">
    <location>
        <begin position="1"/>
        <end position="19"/>
    </location>
</feature>
<dbReference type="OrthoDB" id="1114455at2"/>
<evidence type="ECO:0000313" key="2">
    <source>
        <dbReference type="EMBL" id="PNQ75458.1"/>
    </source>
</evidence>
<dbReference type="AlphaFoldDB" id="A0A2K1E5A3"/>
<name>A0A2K1E5A3_9FLAO</name>
<dbReference type="RefSeq" id="WP_103051298.1">
    <property type="nucleotide sequence ID" value="NZ_POWF01000001.1"/>
</dbReference>
<evidence type="ECO:0000256" key="1">
    <source>
        <dbReference type="SAM" id="SignalP"/>
    </source>
</evidence>
<reference evidence="2 3" key="1">
    <citation type="submission" date="2018-01" db="EMBL/GenBank/DDBJ databases">
        <title>The draft genome of Hanstruepera neustonica JCM19743.</title>
        <authorList>
            <person name="He R.-H."/>
            <person name="Du Z.-J."/>
        </authorList>
    </citation>
    <scope>NUCLEOTIDE SEQUENCE [LARGE SCALE GENOMIC DNA]</scope>
    <source>
        <strain evidence="2 3">JCM19743</strain>
    </source>
</reference>
<dbReference type="EMBL" id="POWF01000001">
    <property type="protein sequence ID" value="PNQ75458.1"/>
    <property type="molecule type" value="Genomic_DNA"/>
</dbReference>
<dbReference type="Pfam" id="PF11751">
    <property type="entry name" value="PorP_SprF"/>
    <property type="match status" value="1"/>
</dbReference>
<keyword evidence="3" id="KW-1185">Reference proteome</keyword>
<keyword evidence="1" id="KW-0732">Signal</keyword>
<dbReference type="Proteomes" id="UP000236641">
    <property type="component" value="Unassembled WGS sequence"/>
</dbReference>